<dbReference type="Proteomes" id="UP000000361">
    <property type="component" value="Chromosome 1"/>
</dbReference>
<sequence>MDERPPALTLNRIRLSTQAPVPPAGERLVRSFAWVRRVHTLGPQGTNCQRAAQSWIAGRCDRAEIVLHRSMEQAAGEAAGREREVMLGVVAYPELHSIIYRHLQVMRLIDMFIMDTDEMVLAVRPDQQAEPRLCATHPAPQSLLPPRIERRFVSSTAIAAEQCAQGEAEGCITTLAAAGLNGLRILRRYGPVPMGFTIHGPSSPVARCCRAHV</sequence>
<evidence type="ECO:0000313" key="1">
    <source>
        <dbReference type="EMBL" id="ABL69715.1"/>
    </source>
</evidence>
<reference evidence="2" key="1">
    <citation type="submission" date="2006-12" db="EMBL/GenBank/DDBJ databases">
        <title>Complete sequence of chromosome 1 of Paracoccus denitrificans PD1222.</title>
        <authorList>
            <person name="Copeland A."/>
            <person name="Lucas S."/>
            <person name="Lapidus A."/>
            <person name="Barry K."/>
            <person name="Detter J.C."/>
            <person name="Glavina del Rio T."/>
            <person name="Hammon N."/>
            <person name="Israni S."/>
            <person name="Dalin E."/>
            <person name="Tice H."/>
            <person name="Pitluck S."/>
            <person name="Munk A.C."/>
            <person name="Brettin T."/>
            <person name="Bruce D."/>
            <person name="Han C."/>
            <person name="Tapia R."/>
            <person name="Gilna P."/>
            <person name="Schmutz J."/>
            <person name="Larimer F."/>
            <person name="Land M."/>
            <person name="Hauser L."/>
            <person name="Kyrpides N."/>
            <person name="Lykidis A."/>
            <person name="Spiro S."/>
            <person name="Richardson D.J."/>
            <person name="Moir J.W.B."/>
            <person name="Ferguson S.J."/>
            <person name="van Spanning R.J.M."/>
            <person name="Richardson P."/>
        </authorList>
    </citation>
    <scope>NUCLEOTIDE SEQUENCE [LARGE SCALE GENOMIC DNA]</scope>
    <source>
        <strain evidence="2">Pd 1222</strain>
    </source>
</reference>
<dbReference type="HOGENOM" id="CLU_103774_0_0_5"/>
<organism evidence="1 2">
    <name type="scientific">Paracoccus denitrificans (strain Pd 1222)</name>
    <dbReference type="NCBI Taxonomy" id="318586"/>
    <lineage>
        <taxon>Bacteria</taxon>
        <taxon>Pseudomonadati</taxon>
        <taxon>Pseudomonadota</taxon>
        <taxon>Alphaproteobacteria</taxon>
        <taxon>Rhodobacterales</taxon>
        <taxon>Paracoccaceae</taxon>
        <taxon>Paracoccus</taxon>
    </lineage>
</organism>
<keyword evidence="2" id="KW-1185">Reference proteome</keyword>
<dbReference type="AlphaFoldDB" id="A1B2H1"/>
<dbReference type="SUPFAM" id="SSF53850">
    <property type="entry name" value="Periplasmic binding protein-like II"/>
    <property type="match status" value="1"/>
</dbReference>
<evidence type="ECO:0008006" key="3">
    <source>
        <dbReference type="Google" id="ProtNLM"/>
    </source>
</evidence>
<dbReference type="GeneID" id="93450007"/>
<dbReference type="EnsemblBacteria" id="ABL69715">
    <property type="protein sequence ID" value="ABL69715"/>
    <property type="gene ID" value="Pden_1615"/>
</dbReference>
<dbReference type="OrthoDB" id="2933883at2"/>
<gene>
    <name evidence="1" type="ordered locus">Pden_1615</name>
</gene>
<dbReference type="KEGG" id="pde:Pden_1615"/>
<dbReference type="RefSeq" id="WP_011747914.1">
    <property type="nucleotide sequence ID" value="NC_008686.1"/>
</dbReference>
<evidence type="ECO:0000313" key="2">
    <source>
        <dbReference type="Proteomes" id="UP000000361"/>
    </source>
</evidence>
<protein>
    <recommendedName>
        <fullName evidence="3">Prephenate dehydratase</fullName>
    </recommendedName>
</protein>
<accession>A1B2H1</accession>
<name>A1B2H1_PARDP</name>
<dbReference type="EMBL" id="CP000489">
    <property type="protein sequence ID" value="ABL69715.1"/>
    <property type="molecule type" value="Genomic_DNA"/>
</dbReference>
<dbReference type="STRING" id="318586.Pden_1615"/>
<dbReference type="eggNOG" id="COG0077">
    <property type="taxonomic scope" value="Bacteria"/>
</dbReference>
<proteinExistence type="predicted"/>